<proteinExistence type="predicted"/>
<evidence type="ECO:0000259" key="1">
    <source>
        <dbReference type="Pfam" id="PF01494"/>
    </source>
</evidence>
<keyword evidence="3" id="KW-1185">Reference proteome</keyword>
<organism evidence="2 3">
    <name type="scientific">Nocardia jiangsuensis</name>
    <dbReference type="NCBI Taxonomy" id="1691563"/>
    <lineage>
        <taxon>Bacteria</taxon>
        <taxon>Bacillati</taxon>
        <taxon>Actinomycetota</taxon>
        <taxon>Actinomycetes</taxon>
        <taxon>Mycobacteriales</taxon>
        <taxon>Nocardiaceae</taxon>
        <taxon>Nocardia</taxon>
    </lineage>
</organism>
<evidence type="ECO:0000313" key="3">
    <source>
        <dbReference type="Proteomes" id="UP001595696"/>
    </source>
</evidence>
<protein>
    <submittedName>
        <fullName evidence="2">NAD(P)/FAD-dependent oxidoreductase</fullName>
        <ecNumber evidence="2">1.-.-.-</ecNumber>
    </submittedName>
</protein>
<accession>A0ABV8DVD0</accession>
<dbReference type="EMBL" id="JBHSAX010000015">
    <property type="protein sequence ID" value="MFC3964095.1"/>
    <property type="molecule type" value="Genomic_DNA"/>
</dbReference>
<keyword evidence="2" id="KW-0560">Oxidoreductase</keyword>
<sequence length="442" mass="46414">MKAVVLGAGIAGLLAARVLADRCTEVVLVERDSLEAGWRRGVPQGRHLHGLLDRGRTVLEELFPGFTGEAAARGATTAEALVGTRWYLGGARLAATPTGLTSVMATRPLLEAVVRERVLAMPGVRSHTGTVRALVGDAGAVRGVRVTDGTADPAVGDVELTADLVVDATGRGSRAPQWLTDLGFPAPAEERLEVDLGYASALFPRTEGQLDNQSSVIISTGPDGRGGGAIRVEGDRWHVTLAGMLGDHPPTDPTGFTAFAATIAAPDIHALVDGIAPLGEITPHRFRSPLRRRYERLRTVPAGFLVLGDALCSFNPLYAQGMAVAAQQALVLRDCLTAGTTNPDLPARFYAAASAVVDVAWRLSAGSDLANPGVEGTRTVRTRLTNAYVARAHRAAHADPLVARTFLRVGNLVDPPAALLRPTLARRILLPRSANGANEPTG</sequence>
<dbReference type="RefSeq" id="WP_378613872.1">
    <property type="nucleotide sequence ID" value="NZ_JBHSAX010000015.1"/>
</dbReference>
<dbReference type="Pfam" id="PF01494">
    <property type="entry name" value="FAD_binding_3"/>
    <property type="match status" value="1"/>
</dbReference>
<reference evidence="3" key="1">
    <citation type="journal article" date="2019" name="Int. J. Syst. Evol. Microbiol.">
        <title>The Global Catalogue of Microorganisms (GCM) 10K type strain sequencing project: providing services to taxonomists for standard genome sequencing and annotation.</title>
        <authorList>
            <consortium name="The Broad Institute Genomics Platform"/>
            <consortium name="The Broad Institute Genome Sequencing Center for Infectious Disease"/>
            <person name="Wu L."/>
            <person name="Ma J."/>
        </authorList>
    </citation>
    <scope>NUCLEOTIDE SEQUENCE [LARGE SCALE GENOMIC DNA]</scope>
    <source>
        <strain evidence="3">CGMCC 4.7330</strain>
    </source>
</reference>
<feature type="domain" description="FAD-binding" evidence="1">
    <location>
        <begin position="3"/>
        <end position="337"/>
    </location>
</feature>
<evidence type="ECO:0000313" key="2">
    <source>
        <dbReference type="EMBL" id="MFC3964095.1"/>
    </source>
</evidence>
<dbReference type="EC" id="1.-.-.-" evidence="2"/>
<name>A0ABV8DVD0_9NOCA</name>
<dbReference type="PANTHER" id="PTHR43422:SF3">
    <property type="entry name" value="THIAMINE THIAZOLE SYNTHASE"/>
    <property type="match status" value="1"/>
</dbReference>
<dbReference type="PANTHER" id="PTHR43422">
    <property type="entry name" value="THIAMINE THIAZOLE SYNTHASE"/>
    <property type="match status" value="1"/>
</dbReference>
<gene>
    <name evidence="2" type="ORF">ACFO0B_19080</name>
</gene>
<dbReference type="InterPro" id="IPR036188">
    <property type="entry name" value="FAD/NAD-bd_sf"/>
</dbReference>
<dbReference type="InterPro" id="IPR002938">
    <property type="entry name" value="FAD-bd"/>
</dbReference>
<dbReference type="Gene3D" id="3.50.50.60">
    <property type="entry name" value="FAD/NAD(P)-binding domain"/>
    <property type="match status" value="1"/>
</dbReference>
<dbReference type="Proteomes" id="UP001595696">
    <property type="component" value="Unassembled WGS sequence"/>
</dbReference>
<dbReference type="GO" id="GO:0016491">
    <property type="term" value="F:oxidoreductase activity"/>
    <property type="evidence" value="ECO:0007669"/>
    <property type="project" value="UniProtKB-KW"/>
</dbReference>
<dbReference type="SUPFAM" id="SSF51905">
    <property type="entry name" value="FAD/NAD(P)-binding domain"/>
    <property type="match status" value="1"/>
</dbReference>
<comment type="caution">
    <text evidence="2">The sequence shown here is derived from an EMBL/GenBank/DDBJ whole genome shotgun (WGS) entry which is preliminary data.</text>
</comment>